<name>A0A7J8ZHA1_9ROSI</name>
<dbReference type="EMBL" id="JABEZV010000005">
    <property type="protein sequence ID" value="MBA0711237.1"/>
    <property type="molecule type" value="Genomic_DNA"/>
</dbReference>
<dbReference type="AlphaFoldDB" id="A0A7J8ZHA1"/>
<evidence type="ECO:0000313" key="2">
    <source>
        <dbReference type="Proteomes" id="UP000593574"/>
    </source>
</evidence>
<comment type="caution">
    <text evidence="1">The sequence shown here is derived from an EMBL/GenBank/DDBJ whole genome shotgun (WGS) entry which is preliminary data.</text>
</comment>
<proteinExistence type="predicted"/>
<sequence length="78" mass="8862">MEAKDNRAELDVNTQIEIVFKSLTKEFVGFRAAYNLGNKTLTFTQLMKELHSYELMLNGGKLVQEKLEANLVVGPLFL</sequence>
<gene>
    <name evidence="1" type="ORF">Golax_010439</name>
</gene>
<dbReference type="Proteomes" id="UP000593574">
    <property type="component" value="Unassembled WGS sequence"/>
</dbReference>
<reference evidence="1 2" key="1">
    <citation type="journal article" date="2019" name="Genome Biol. Evol.">
        <title>Insights into the evolution of the New World diploid cottons (Gossypium, subgenus Houzingenia) based on genome sequencing.</title>
        <authorList>
            <person name="Grover C.E."/>
            <person name="Arick M.A. 2nd"/>
            <person name="Thrash A."/>
            <person name="Conover J.L."/>
            <person name="Sanders W.S."/>
            <person name="Peterson D.G."/>
            <person name="Frelichowski J.E."/>
            <person name="Scheffler J.A."/>
            <person name="Scheffler B.E."/>
            <person name="Wendel J.F."/>
        </authorList>
    </citation>
    <scope>NUCLEOTIDE SEQUENCE [LARGE SCALE GENOMIC DNA]</scope>
    <source>
        <strain evidence="1">4</strain>
        <tissue evidence="1">Leaf</tissue>
    </source>
</reference>
<evidence type="ECO:0000313" key="1">
    <source>
        <dbReference type="EMBL" id="MBA0711237.1"/>
    </source>
</evidence>
<keyword evidence="2" id="KW-1185">Reference proteome</keyword>
<protein>
    <submittedName>
        <fullName evidence="1">Uncharacterized protein</fullName>
    </submittedName>
</protein>
<accession>A0A7J8ZHA1</accession>
<organism evidence="1 2">
    <name type="scientific">Gossypium laxum</name>
    <dbReference type="NCBI Taxonomy" id="34288"/>
    <lineage>
        <taxon>Eukaryota</taxon>
        <taxon>Viridiplantae</taxon>
        <taxon>Streptophyta</taxon>
        <taxon>Embryophyta</taxon>
        <taxon>Tracheophyta</taxon>
        <taxon>Spermatophyta</taxon>
        <taxon>Magnoliopsida</taxon>
        <taxon>eudicotyledons</taxon>
        <taxon>Gunneridae</taxon>
        <taxon>Pentapetalae</taxon>
        <taxon>rosids</taxon>
        <taxon>malvids</taxon>
        <taxon>Malvales</taxon>
        <taxon>Malvaceae</taxon>
        <taxon>Malvoideae</taxon>
        <taxon>Gossypium</taxon>
    </lineage>
</organism>